<dbReference type="Pfam" id="PF10234">
    <property type="entry name" value="Cluap1"/>
    <property type="match status" value="1"/>
</dbReference>
<evidence type="ECO:0000256" key="6">
    <source>
        <dbReference type="ARBA" id="ARBA00023273"/>
    </source>
</evidence>
<dbReference type="Proteomes" id="UP000614601">
    <property type="component" value="Unassembled WGS sequence"/>
</dbReference>
<evidence type="ECO:0000313" key="10">
    <source>
        <dbReference type="Proteomes" id="UP000614601"/>
    </source>
</evidence>
<evidence type="ECO:0000256" key="3">
    <source>
        <dbReference type="ARBA" id="ARBA00022794"/>
    </source>
</evidence>
<organism evidence="9 10">
    <name type="scientific">Bursaphelenchus okinawaensis</name>
    <dbReference type="NCBI Taxonomy" id="465554"/>
    <lineage>
        <taxon>Eukaryota</taxon>
        <taxon>Metazoa</taxon>
        <taxon>Ecdysozoa</taxon>
        <taxon>Nematoda</taxon>
        <taxon>Chromadorea</taxon>
        <taxon>Rhabditida</taxon>
        <taxon>Tylenchina</taxon>
        <taxon>Tylenchomorpha</taxon>
        <taxon>Aphelenchoidea</taxon>
        <taxon>Aphelenchoididae</taxon>
        <taxon>Bursaphelenchus</taxon>
    </lineage>
</organism>
<dbReference type="GO" id="GO:0005929">
    <property type="term" value="C:cilium"/>
    <property type="evidence" value="ECO:0007669"/>
    <property type="project" value="UniProtKB-SubCell"/>
</dbReference>
<reference evidence="9" key="1">
    <citation type="submission" date="2020-09" db="EMBL/GenBank/DDBJ databases">
        <authorList>
            <person name="Kikuchi T."/>
        </authorList>
    </citation>
    <scope>NUCLEOTIDE SEQUENCE</scope>
    <source>
        <strain evidence="9">SH1</strain>
    </source>
</reference>
<feature type="compositionally biased region" description="Basic and acidic residues" evidence="8">
    <location>
        <begin position="395"/>
        <end position="407"/>
    </location>
</feature>
<sequence length="414" mass="49004">MSYRELRDAVEILRFLNYPRLVSIENFRTPNFPLMAEIVEWTVKKFDPNYRVPKNIDTEQNRVLFVKTCVLAFIQKARVKINPKNLYQSDGYAVRELLPVLKLLYDGNKQNVSDESATKTQLQVLRSEISTKRQEIRDCINKVLELPQQSATLYDLLAKELVTREARTRALSQSLNVRDVETTLRTMIENVREQWTEIENRMKNLGSDEKTLDEKIDRRERELDQLHKRLIKLQSFRPPHMDEYERQEARLQSLYNEYILQFRNLTYLNEKLLDVERTEKEKSEEAERSMRLTVEKMKDDNKRLPQLSGAEMENVKQNVIKFYGNMTGAGVSDDEDDDDYDENVDDMKINELDDVDTTDDELDNDQSMTRRRDRQQTLNWNDNVVNDSQGFEENGIEKRQDSEKIDDNDSDDNF</sequence>
<feature type="compositionally biased region" description="Polar residues" evidence="8">
    <location>
        <begin position="376"/>
        <end position="391"/>
    </location>
</feature>
<gene>
    <name evidence="9" type="ORF">BOKJ2_LOCUS7569</name>
</gene>
<evidence type="ECO:0000313" key="9">
    <source>
        <dbReference type="EMBL" id="CAD5218359.1"/>
    </source>
</evidence>
<accession>A0A811KSC0</accession>
<evidence type="ECO:0000256" key="4">
    <source>
        <dbReference type="ARBA" id="ARBA00023054"/>
    </source>
</evidence>
<evidence type="ECO:0000256" key="2">
    <source>
        <dbReference type="ARBA" id="ARBA00008340"/>
    </source>
</evidence>
<dbReference type="GO" id="GO:0060271">
    <property type="term" value="P:cilium assembly"/>
    <property type="evidence" value="ECO:0007669"/>
    <property type="project" value="TreeGrafter"/>
</dbReference>
<name>A0A811KSC0_9BILA</name>
<keyword evidence="10" id="KW-1185">Reference proteome</keyword>
<dbReference type="AlphaFoldDB" id="A0A811KSC0"/>
<feature type="compositionally biased region" description="Acidic residues" evidence="8">
    <location>
        <begin position="352"/>
        <end position="364"/>
    </location>
</feature>
<evidence type="ECO:0000256" key="7">
    <source>
        <dbReference type="SAM" id="Coils"/>
    </source>
</evidence>
<proteinExistence type="inferred from homology"/>
<comment type="subcellular location">
    <subcellularLocation>
        <location evidence="1">Cell projection</location>
        <location evidence="1">Cilium</location>
    </subcellularLocation>
</comment>
<keyword evidence="5" id="KW-0969">Cilium</keyword>
<dbReference type="PANTHER" id="PTHR21547">
    <property type="entry name" value="CLUSTERIN ASSOCIATED PROTEIN 1"/>
    <property type="match status" value="1"/>
</dbReference>
<evidence type="ECO:0000256" key="1">
    <source>
        <dbReference type="ARBA" id="ARBA00004138"/>
    </source>
</evidence>
<evidence type="ECO:0008006" key="11">
    <source>
        <dbReference type="Google" id="ProtNLM"/>
    </source>
</evidence>
<keyword evidence="4 7" id="KW-0175">Coiled coil</keyword>
<feature type="region of interest" description="Disordered" evidence="8">
    <location>
        <begin position="351"/>
        <end position="414"/>
    </location>
</feature>
<comment type="caution">
    <text evidence="9">The sequence shown here is derived from an EMBL/GenBank/DDBJ whole genome shotgun (WGS) entry which is preliminary data.</text>
</comment>
<feature type="coiled-coil region" evidence="7">
    <location>
        <begin position="209"/>
        <end position="288"/>
    </location>
</feature>
<dbReference type="GO" id="GO:0030992">
    <property type="term" value="C:intraciliary transport particle B"/>
    <property type="evidence" value="ECO:0007669"/>
    <property type="project" value="TreeGrafter"/>
</dbReference>
<comment type="similarity">
    <text evidence="2">Belongs to the CLUAP1 family.</text>
</comment>
<dbReference type="OrthoDB" id="438545at2759"/>
<dbReference type="EMBL" id="CAJFCW020000004">
    <property type="protein sequence ID" value="CAG9110168.1"/>
    <property type="molecule type" value="Genomic_DNA"/>
</dbReference>
<keyword evidence="3" id="KW-0970">Cilium biogenesis/degradation</keyword>
<protein>
    <recommendedName>
        <fullName evidence="11">Clusterin-associated protein 1</fullName>
    </recommendedName>
</protein>
<evidence type="ECO:0000256" key="5">
    <source>
        <dbReference type="ARBA" id="ARBA00023069"/>
    </source>
</evidence>
<dbReference type="GO" id="GO:0005815">
    <property type="term" value="C:microtubule organizing center"/>
    <property type="evidence" value="ECO:0007669"/>
    <property type="project" value="TreeGrafter"/>
</dbReference>
<evidence type="ECO:0000256" key="8">
    <source>
        <dbReference type="SAM" id="MobiDB-lite"/>
    </source>
</evidence>
<dbReference type="PANTHER" id="PTHR21547:SF0">
    <property type="entry name" value="CLUSTERIN-ASSOCIATED PROTEIN 1"/>
    <property type="match status" value="1"/>
</dbReference>
<dbReference type="InterPro" id="IPR019366">
    <property type="entry name" value="Clusterin-associated_protein-1"/>
</dbReference>
<dbReference type="Proteomes" id="UP000783686">
    <property type="component" value="Unassembled WGS sequence"/>
</dbReference>
<dbReference type="EMBL" id="CAJFDH010000004">
    <property type="protein sequence ID" value="CAD5218359.1"/>
    <property type="molecule type" value="Genomic_DNA"/>
</dbReference>
<keyword evidence="6" id="KW-0966">Cell projection</keyword>